<dbReference type="GO" id="GO:0032807">
    <property type="term" value="C:DNA ligase IV complex"/>
    <property type="evidence" value="ECO:0007669"/>
    <property type="project" value="TreeGrafter"/>
</dbReference>
<dbReference type="Gene3D" id="1.10.3260.10">
    <property type="entry name" value="DNA ligase, ATP-dependent, N-terminal domain"/>
    <property type="match status" value="1"/>
</dbReference>
<keyword evidence="5" id="KW-0479">Metal-binding</keyword>
<evidence type="ECO:0000256" key="12">
    <source>
        <dbReference type="ARBA" id="ARBA00023204"/>
    </source>
</evidence>
<evidence type="ECO:0000256" key="10">
    <source>
        <dbReference type="ARBA" id="ARBA00022842"/>
    </source>
</evidence>
<dbReference type="CDD" id="cd07903">
    <property type="entry name" value="Adenylation_DNA_ligase_IV"/>
    <property type="match status" value="1"/>
</dbReference>
<keyword evidence="12 15" id="KW-0234">DNA repair</keyword>
<dbReference type="GO" id="GO:0003677">
    <property type="term" value="F:DNA binding"/>
    <property type="evidence" value="ECO:0007669"/>
    <property type="project" value="InterPro"/>
</dbReference>
<evidence type="ECO:0000256" key="8">
    <source>
        <dbReference type="ARBA" id="ARBA00022763"/>
    </source>
</evidence>
<feature type="domain" description="ATP-dependent DNA ligase family profile" evidence="18">
    <location>
        <begin position="398"/>
        <end position="532"/>
    </location>
</feature>
<organism evidence="20 21">
    <name type="scientific">Acrasis kona</name>
    <dbReference type="NCBI Taxonomy" id="1008807"/>
    <lineage>
        <taxon>Eukaryota</taxon>
        <taxon>Discoba</taxon>
        <taxon>Heterolobosea</taxon>
        <taxon>Tetramitia</taxon>
        <taxon>Eutetramitia</taxon>
        <taxon>Acrasidae</taxon>
        <taxon>Acrasis</taxon>
    </lineage>
</organism>
<feature type="compositionally biased region" description="Basic and acidic residues" evidence="17">
    <location>
        <begin position="660"/>
        <end position="678"/>
    </location>
</feature>
<dbReference type="SUPFAM" id="SSF56091">
    <property type="entry name" value="DNA ligase/mRNA capping enzyme, catalytic domain"/>
    <property type="match status" value="1"/>
</dbReference>
<dbReference type="InterPro" id="IPR029710">
    <property type="entry name" value="LIG4"/>
</dbReference>
<dbReference type="Pfam" id="PF04679">
    <property type="entry name" value="DNA_ligase_A_C"/>
    <property type="match status" value="1"/>
</dbReference>
<feature type="domain" description="BRCT" evidence="19">
    <location>
        <begin position="699"/>
        <end position="796"/>
    </location>
</feature>
<dbReference type="GO" id="GO:0006310">
    <property type="term" value="P:DNA recombination"/>
    <property type="evidence" value="ECO:0007669"/>
    <property type="project" value="UniProtKB-KW"/>
</dbReference>
<dbReference type="InterPro" id="IPR012308">
    <property type="entry name" value="DNA_ligase_ATP-dep_N"/>
</dbReference>
<keyword evidence="8 15" id="KW-0227">DNA damage</keyword>
<evidence type="ECO:0000259" key="18">
    <source>
        <dbReference type="PROSITE" id="PS50160"/>
    </source>
</evidence>
<dbReference type="SUPFAM" id="SSF117018">
    <property type="entry name" value="ATP-dependent DNA ligase DNA-binding domain"/>
    <property type="match status" value="1"/>
</dbReference>
<evidence type="ECO:0000313" key="21">
    <source>
        <dbReference type="Proteomes" id="UP001431209"/>
    </source>
</evidence>
<evidence type="ECO:0000256" key="5">
    <source>
        <dbReference type="ARBA" id="ARBA00022723"/>
    </source>
</evidence>
<keyword evidence="21" id="KW-1185">Reference proteome</keyword>
<evidence type="ECO:0000256" key="16">
    <source>
        <dbReference type="RuleBase" id="RU004196"/>
    </source>
</evidence>
<evidence type="ECO:0000256" key="1">
    <source>
        <dbReference type="ARBA" id="ARBA00001946"/>
    </source>
</evidence>
<dbReference type="Pfam" id="PF00533">
    <property type="entry name" value="BRCT"/>
    <property type="match status" value="1"/>
</dbReference>
<dbReference type="GO" id="GO:0006297">
    <property type="term" value="P:nucleotide-excision repair, DNA gap filling"/>
    <property type="evidence" value="ECO:0007669"/>
    <property type="project" value="TreeGrafter"/>
</dbReference>
<dbReference type="SUPFAM" id="SSF52113">
    <property type="entry name" value="BRCT domain"/>
    <property type="match status" value="2"/>
</dbReference>
<feature type="domain" description="BRCT" evidence="19">
    <location>
        <begin position="862"/>
        <end position="932"/>
    </location>
</feature>
<dbReference type="Pfam" id="PF16589">
    <property type="entry name" value="BRCT_2"/>
    <property type="match status" value="1"/>
</dbReference>
<keyword evidence="11 15" id="KW-0233">DNA recombination</keyword>
<evidence type="ECO:0000313" key="20">
    <source>
        <dbReference type="EMBL" id="KAL0480389.1"/>
    </source>
</evidence>
<dbReference type="PANTHER" id="PTHR45997:SF1">
    <property type="entry name" value="DNA LIGASE 4"/>
    <property type="match status" value="1"/>
</dbReference>
<gene>
    <name evidence="20" type="ORF">AKO1_011056</name>
</gene>
<dbReference type="AlphaFoldDB" id="A0AAW2YUS1"/>
<evidence type="ECO:0000256" key="6">
    <source>
        <dbReference type="ARBA" id="ARBA00022737"/>
    </source>
</evidence>
<dbReference type="SUPFAM" id="SSF50249">
    <property type="entry name" value="Nucleic acid-binding proteins"/>
    <property type="match status" value="1"/>
</dbReference>
<dbReference type="GO" id="GO:0046872">
    <property type="term" value="F:metal ion binding"/>
    <property type="evidence" value="ECO:0007669"/>
    <property type="project" value="UniProtKB-KW"/>
</dbReference>
<evidence type="ECO:0000256" key="9">
    <source>
        <dbReference type="ARBA" id="ARBA00022840"/>
    </source>
</evidence>
<dbReference type="SMART" id="SM00292">
    <property type="entry name" value="BRCT"/>
    <property type="match status" value="2"/>
</dbReference>
<dbReference type="GO" id="GO:0003910">
    <property type="term" value="F:DNA ligase (ATP) activity"/>
    <property type="evidence" value="ECO:0007669"/>
    <property type="project" value="UniProtKB-EC"/>
</dbReference>
<dbReference type="Gene3D" id="3.40.50.10190">
    <property type="entry name" value="BRCT domain"/>
    <property type="match status" value="2"/>
</dbReference>
<dbReference type="InterPro" id="IPR016059">
    <property type="entry name" value="DNA_ligase_ATP-dep_CS"/>
</dbReference>
<dbReference type="InterPro" id="IPR012310">
    <property type="entry name" value="DNA_ligase_ATP-dep_cent"/>
</dbReference>
<dbReference type="GO" id="GO:0006303">
    <property type="term" value="P:double-strand break repair via nonhomologous end joining"/>
    <property type="evidence" value="ECO:0007669"/>
    <property type="project" value="TreeGrafter"/>
</dbReference>
<keyword evidence="6" id="KW-0677">Repeat</keyword>
<dbReference type="Pfam" id="PF04675">
    <property type="entry name" value="DNA_ligase_A_N"/>
    <property type="match status" value="1"/>
</dbReference>
<reference evidence="20 21" key="1">
    <citation type="submission" date="2024-03" db="EMBL/GenBank/DDBJ databases">
        <title>The Acrasis kona genome and developmental transcriptomes reveal deep origins of eukaryotic multicellular pathways.</title>
        <authorList>
            <person name="Sheikh S."/>
            <person name="Fu C.-J."/>
            <person name="Brown M.W."/>
            <person name="Baldauf S.L."/>
        </authorList>
    </citation>
    <scope>NUCLEOTIDE SEQUENCE [LARGE SCALE GENOMIC DNA]</scope>
    <source>
        <strain evidence="20 21">ATCC MYA-3509</strain>
    </source>
</reference>
<comment type="caution">
    <text evidence="20">The sequence shown here is derived from an EMBL/GenBank/DDBJ whole genome shotgun (WGS) entry which is preliminary data.</text>
</comment>
<evidence type="ECO:0000256" key="4">
    <source>
        <dbReference type="ARBA" id="ARBA00022598"/>
    </source>
</evidence>
<feature type="region of interest" description="Disordered" evidence="17">
    <location>
        <begin position="652"/>
        <end position="679"/>
    </location>
</feature>
<dbReference type="InterPro" id="IPR036420">
    <property type="entry name" value="BRCT_dom_sf"/>
</dbReference>
<dbReference type="CDD" id="cd07968">
    <property type="entry name" value="OBF_DNA_ligase_IV"/>
    <property type="match status" value="1"/>
</dbReference>
<comment type="subcellular location">
    <subcellularLocation>
        <location evidence="2">Nucleus</location>
    </subcellularLocation>
</comment>
<dbReference type="Pfam" id="PF01068">
    <property type="entry name" value="DNA_ligase_A_M"/>
    <property type="match status" value="1"/>
</dbReference>
<dbReference type="InterPro" id="IPR000977">
    <property type="entry name" value="DNA_ligase_ATP-dep"/>
</dbReference>
<feature type="region of interest" description="Disordered" evidence="17">
    <location>
        <begin position="50"/>
        <end position="70"/>
    </location>
</feature>
<dbReference type="EC" id="6.5.1.1" evidence="15"/>
<evidence type="ECO:0000256" key="3">
    <source>
        <dbReference type="ARBA" id="ARBA00007572"/>
    </source>
</evidence>
<accession>A0AAW2YUS1</accession>
<dbReference type="EMBL" id="JAOPGA020000657">
    <property type="protein sequence ID" value="KAL0480389.1"/>
    <property type="molecule type" value="Genomic_DNA"/>
</dbReference>
<dbReference type="InterPro" id="IPR001357">
    <property type="entry name" value="BRCT_dom"/>
</dbReference>
<keyword evidence="9 15" id="KW-0067">ATP-binding</keyword>
<keyword evidence="13" id="KW-0539">Nucleus</keyword>
<protein>
    <recommendedName>
        <fullName evidence="15">DNA ligase</fullName>
        <ecNumber evidence="15">6.5.1.1</ecNumber>
    </recommendedName>
</protein>
<dbReference type="GO" id="GO:0071897">
    <property type="term" value="P:DNA biosynthetic process"/>
    <property type="evidence" value="ECO:0007669"/>
    <property type="project" value="InterPro"/>
</dbReference>
<dbReference type="InterPro" id="IPR012309">
    <property type="entry name" value="DNA_ligase_ATP-dep_C"/>
</dbReference>
<feature type="compositionally biased region" description="Low complexity" evidence="17">
    <location>
        <begin position="57"/>
        <end position="68"/>
    </location>
</feature>
<dbReference type="PROSITE" id="PS00697">
    <property type="entry name" value="DNA_LIGASE_A1"/>
    <property type="match status" value="1"/>
</dbReference>
<dbReference type="Gene3D" id="2.40.50.140">
    <property type="entry name" value="Nucleic acid-binding proteins"/>
    <property type="match status" value="1"/>
</dbReference>
<dbReference type="InterPro" id="IPR012340">
    <property type="entry name" value="NA-bd_OB-fold"/>
</dbReference>
<evidence type="ECO:0000259" key="19">
    <source>
        <dbReference type="PROSITE" id="PS50172"/>
    </source>
</evidence>
<dbReference type="PROSITE" id="PS50172">
    <property type="entry name" value="BRCT"/>
    <property type="match status" value="2"/>
</dbReference>
<evidence type="ECO:0000256" key="15">
    <source>
        <dbReference type="RuleBase" id="RU000617"/>
    </source>
</evidence>
<dbReference type="PANTHER" id="PTHR45997">
    <property type="entry name" value="DNA LIGASE 4"/>
    <property type="match status" value="1"/>
</dbReference>
<keyword evidence="10" id="KW-0460">Magnesium</keyword>
<comment type="cofactor">
    <cofactor evidence="1">
        <name>Mg(2+)</name>
        <dbReference type="ChEBI" id="CHEBI:18420"/>
    </cofactor>
</comment>
<evidence type="ECO:0000256" key="17">
    <source>
        <dbReference type="SAM" id="MobiDB-lite"/>
    </source>
</evidence>
<evidence type="ECO:0000256" key="2">
    <source>
        <dbReference type="ARBA" id="ARBA00004123"/>
    </source>
</evidence>
<name>A0AAW2YUS1_9EUKA</name>
<dbReference type="PROSITE" id="PS00333">
    <property type="entry name" value="DNA_LIGASE_A2"/>
    <property type="match status" value="1"/>
</dbReference>
<evidence type="ECO:0000256" key="13">
    <source>
        <dbReference type="ARBA" id="ARBA00023242"/>
    </source>
</evidence>
<keyword evidence="4 15" id="KW-0436">Ligase</keyword>
<dbReference type="NCBIfam" id="TIGR00574">
    <property type="entry name" value="dnl1"/>
    <property type="match status" value="1"/>
</dbReference>
<proteinExistence type="inferred from homology"/>
<dbReference type="GO" id="GO:0005524">
    <property type="term" value="F:ATP binding"/>
    <property type="evidence" value="ECO:0007669"/>
    <property type="project" value="UniProtKB-KW"/>
</dbReference>
<dbReference type="Proteomes" id="UP001431209">
    <property type="component" value="Unassembled WGS sequence"/>
</dbReference>
<evidence type="ECO:0000256" key="14">
    <source>
        <dbReference type="ARBA" id="ARBA00034003"/>
    </source>
</evidence>
<evidence type="ECO:0000256" key="7">
    <source>
        <dbReference type="ARBA" id="ARBA00022741"/>
    </source>
</evidence>
<comment type="similarity">
    <text evidence="3 16">Belongs to the ATP-dependent DNA ligase family.</text>
</comment>
<comment type="catalytic activity">
    <reaction evidence="14 15">
        <text>ATP + (deoxyribonucleotide)n-3'-hydroxyl + 5'-phospho-(deoxyribonucleotide)m = (deoxyribonucleotide)n+m + AMP + diphosphate.</text>
        <dbReference type="EC" id="6.5.1.1"/>
    </reaction>
</comment>
<keyword evidence="7 15" id="KW-0547">Nucleotide-binding</keyword>
<dbReference type="InterPro" id="IPR044125">
    <property type="entry name" value="Adenylation_DNA_ligase_IV"/>
</dbReference>
<evidence type="ECO:0000256" key="11">
    <source>
        <dbReference type="ARBA" id="ARBA00023172"/>
    </source>
</evidence>
<dbReference type="Gene3D" id="3.30.470.30">
    <property type="entry name" value="DNA ligase/mRNA capping enzyme"/>
    <property type="match status" value="1"/>
</dbReference>
<sequence length="932" mass="106751">MEQATCDLHLDLDEEEEALLCTPVDIKTCCFEEQEKRVLKEINIQSEKNIIRKKQAKQPSPSKPSAPAGLSMDRQVKFSSLCDMFEKSLDKTHNERLQLITKLWKSIKGHDYYPFMRLLLPQLDKERMAYGLKESKIALYLIEILCIKASSEDALRLKKWKDPSLSKKTDGNCFSDTVYSVLNKRGWSNKSSKKCLSVFDVNDALDALCSATEVEAKKKHIVSLLTNMTSLEFKWLVRIILKDMRYGMQHTSILKEFHPNAVDVWNACTDLKQVTKNCLDPKFKFTASIQIFQAFKPMLASLANPDKLSDMLCTNDLVVEPKYDGERITIHKSDNTIKYFTRNSKDYTELYGHKFNRTIMKCVKIKDCILDGEMLVYSKDLGGFKEFGHNRTFALSDENNTQENFCYMVFDVLHANGSDVLAETLSKRRRLLDKILTTQEHELEIVPQMSVTTQSDIYKALDDAILNREEGIIIKNTSSAYQPGERKNNWIKLKPDHVDGMGETLDMVIVGGYFGTKFNRKSVSHFLLAVRGHGQDDYYTCCKVGSGYTSSELIQLQSALEPHWIKFNKSDVPKFFCGWVPQSGEIPDVYIEPIHSKVLEVKAFSITETTKFKTGYTLRFPRVKRIRDDKNFDHCNTFSELSELVNNPTRRTASSLTSIKGDRGSKRKQRSEAAAEPRKRLKTSVISSCHDTDTSNIKKEGKAFVGKEFVVLSGDAENTKEQLERLIVKHGGTKVQNPSERTWLIVAHEVTLKVINLVEAVKSGKSRYGDKDVVHCSWIVDSAKQDKALPLHPRYMVHTSKITNDRFLLEMDKYQDSYQEESTLISIKKSFENVLKIEKDLIKPLTIDQINVVNQKYKLGPNSCLFLRGCVFYFDDQLEDEMLCLKIKLYGGTISNANNNQVTHVVVRHREQRSDKVVDKSWLLNVIKNKKL</sequence>
<dbReference type="PROSITE" id="PS50160">
    <property type="entry name" value="DNA_LIGASE_A3"/>
    <property type="match status" value="1"/>
</dbReference>
<dbReference type="InterPro" id="IPR036599">
    <property type="entry name" value="DNA_ligase_N_sf"/>
</dbReference>